<comment type="caution">
    <text evidence="1">The sequence shown here is derived from an EMBL/GenBank/DDBJ whole genome shotgun (WGS) entry which is preliminary data.</text>
</comment>
<organism evidence="1 2">
    <name type="scientific">Eumeta variegata</name>
    <name type="common">Bagworm moth</name>
    <name type="synonym">Eumeta japonica</name>
    <dbReference type="NCBI Taxonomy" id="151549"/>
    <lineage>
        <taxon>Eukaryota</taxon>
        <taxon>Metazoa</taxon>
        <taxon>Ecdysozoa</taxon>
        <taxon>Arthropoda</taxon>
        <taxon>Hexapoda</taxon>
        <taxon>Insecta</taxon>
        <taxon>Pterygota</taxon>
        <taxon>Neoptera</taxon>
        <taxon>Endopterygota</taxon>
        <taxon>Lepidoptera</taxon>
        <taxon>Glossata</taxon>
        <taxon>Ditrysia</taxon>
        <taxon>Tineoidea</taxon>
        <taxon>Psychidae</taxon>
        <taxon>Oiketicinae</taxon>
        <taxon>Eumeta</taxon>
    </lineage>
</organism>
<keyword evidence="2" id="KW-1185">Reference proteome</keyword>
<name>A0A4C1YTR1_EUMVA</name>
<protein>
    <submittedName>
        <fullName evidence="1">Uncharacterized protein</fullName>
    </submittedName>
</protein>
<sequence length="89" mass="10171">MRSLRSMCGVSQKDKCRDSDVRERCGVKEDVVTGVESDPSNKMWQAQLTVRWEYLGISLRDRIQNGDIHRITGDTGGQDKVEVCNSRHF</sequence>
<dbReference type="EMBL" id="BGZK01001363">
    <property type="protein sequence ID" value="GBP78264.1"/>
    <property type="molecule type" value="Genomic_DNA"/>
</dbReference>
<reference evidence="1 2" key="1">
    <citation type="journal article" date="2019" name="Commun. Biol.">
        <title>The bagworm genome reveals a unique fibroin gene that provides high tensile strength.</title>
        <authorList>
            <person name="Kono N."/>
            <person name="Nakamura H."/>
            <person name="Ohtoshi R."/>
            <person name="Tomita M."/>
            <person name="Numata K."/>
            <person name="Arakawa K."/>
        </authorList>
    </citation>
    <scope>NUCLEOTIDE SEQUENCE [LARGE SCALE GENOMIC DNA]</scope>
</reference>
<dbReference type="OrthoDB" id="425681at2759"/>
<gene>
    <name evidence="1" type="ORF">EVAR_66295_1</name>
</gene>
<evidence type="ECO:0000313" key="2">
    <source>
        <dbReference type="Proteomes" id="UP000299102"/>
    </source>
</evidence>
<proteinExistence type="predicted"/>
<dbReference type="Proteomes" id="UP000299102">
    <property type="component" value="Unassembled WGS sequence"/>
</dbReference>
<evidence type="ECO:0000313" key="1">
    <source>
        <dbReference type="EMBL" id="GBP78264.1"/>
    </source>
</evidence>
<dbReference type="AlphaFoldDB" id="A0A4C1YTR1"/>
<accession>A0A4C1YTR1</accession>